<evidence type="ECO:0000313" key="3">
    <source>
        <dbReference type="EMBL" id="TEB30296.1"/>
    </source>
</evidence>
<dbReference type="PROSITE" id="PS51035">
    <property type="entry name" value="BAG"/>
    <property type="match status" value="1"/>
</dbReference>
<gene>
    <name evidence="3" type="ORF">FA13DRAFT_1733596</name>
</gene>
<dbReference type="PANTHER" id="PTHR12329:SF16">
    <property type="entry name" value="BAG FAMILY MOLECULAR CHAPERONE REGULATOR 1"/>
    <property type="match status" value="1"/>
</dbReference>
<dbReference type="STRING" id="71717.A0A4Y7T7Y6"/>
<sequence length="190" mass="20347">MSVTVKWGRERLAFALPQPDTPLAAIRRSLAEYTGLAAFRLIHGGAVLADDAATLRQCRIAEGSVIVLLPTAAAPAAPVVSDRPLQPLGLATEESAVLAAIHTELASVRSSLAPDLNDLLARAQDAPSDKREYLRLGELLLQSLLRLDGIAPERDWHTARKARKDAVKEVQALLDCLDDTIAARKAAGLH</sequence>
<dbReference type="PANTHER" id="PTHR12329">
    <property type="entry name" value="BCL2-ASSOCIATED ATHANOGENE"/>
    <property type="match status" value="1"/>
</dbReference>
<evidence type="ECO:0000256" key="1">
    <source>
        <dbReference type="ARBA" id="ARBA00023186"/>
    </source>
</evidence>
<dbReference type="SUPFAM" id="SSF63491">
    <property type="entry name" value="BAG domain"/>
    <property type="match status" value="1"/>
</dbReference>
<protein>
    <recommendedName>
        <fullName evidence="2">BAG domain-containing protein</fullName>
    </recommendedName>
</protein>
<organism evidence="3 4">
    <name type="scientific">Coprinellus micaceus</name>
    <name type="common">Glistening ink-cap mushroom</name>
    <name type="synonym">Coprinus micaceus</name>
    <dbReference type="NCBI Taxonomy" id="71717"/>
    <lineage>
        <taxon>Eukaryota</taxon>
        <taxon>Fungi</taxon>
        <taxon>Dikarya</taxon>
        <taxon>Basidiomycota</taxon>
        <taxon>Agaricomycotina</taxon>
        <taxon>Agaricomycetes</taxon>
        <taxon>Agaricomycetidae</taxon>
        <taxon>Agaricales</taxon>
        <taxon>Agaricineae</taxon>
        <taxon>Psathyrellaceae</taxon>
        <taxon>Coprinellus</taxon>
    </lineage>
</organism>
<dbReference type="GO" id="GO:0051087">
    <property type="term" value="F:protein-folding chaperone binding"/>
    <property type="evidence" value="ECO:0007669"/>
    <property type="project" value="InterPro"/>
</dbReference>
<dbReference type="GO" id="GO:0000774">
    <property type="term" value="F:adenyl-nucleotide exchange factor activity"/>
    <property type="evidence" value="ECO:0007669"/>
    <property type="project" value="TreeGrafter"/>
</dbReference>
<dbReference type="Proteomes" id="UP000298030">
    <property type="component" value="Unassembled WGS sequence"/>
</dbReference>
<dbReference type="InterPro" id="IPR029071">
    <property type="entry name" value="Ubiquitin-like_domsf"/>
</dbReference>
<dbReference type="EMBL" id="QPFP01000023">
    <property type="protein sequence ID" value="TEB30296.1"/>
    <property type="molecule type" value="Genomic_DNA"/>
</dbReference>
<dbReference type="OrthoDB" id="417450at2759"/>
<dbReference type="GO" id="GO:0005634">
    <property type="term" value="C:nucleus"/>
    <property type="evidence" value="ECO:0007669"/>
    <property type="project" value="TreeGrafter"/>
</dbReference>
<dbReference type="SMART" id="SM00213">
    <property type="entry name" value="UBQ"/>
    <property type="match status" value="1"/>
</dbReference>
<comment type="caution">
    <text evidence="3">The sequence shown here is derived from an EMBL/GenBank/DDBJ whole genome shotgun (WGS) entry which is preliminary data.</text>
</comment>
<feature type="domain" description="BAG" evidence="2">
    <location>
        <begin position="128"/>
        <end position="181"/>
    </location>
</feature>
<dbReference type="GO" id="GO:0016020">
    <property type="term" value="C:membrane"/>
    <property type="evidence" value="ECO:0007669"/>
    <property type="project" value="TreeGrafter"/>
</dbReference>
<reference evidence="3 4" key="1">
    <citation type="journal article" date="2019" name="Nat. Ecol. Evol.">
        <title>Megaphylogeny resolves global patterns of mushroom evolution.</title>
        <authorList>
            <person name="Varga T."/>
            <person name="Krizsan K."/>
            <person name="Foldi C."/>
            <person name="Dima B."/>
            <person name="Sanchez-Garcia M."/>
            <person name="Sanchez-Ramirez S."/>
            <person name="Szollosi G.J."/>
            <person name="Szarkandi J.G."/>
            <person name="Papp V."/>
            <person name="Albert L."/>
            <person name="Andreopoulos W."/>
            <person name="Angelini C."/>
            <person name="Antonin V."/>
            <person name="Barry K.W."/>
            <person name="Bougher N.L."/>
            <person name="Buchanan P."/>
            <person name="Buyck B."/>
            <person name="Bense V."/>
            <person name="Catcheside P."/>
            <person name="Chovatia M."/>
            <person name="Cooper J."/>
            <person name="Damon W."/>
            <person name="Desjardin D."/>
            <person name="Finy P."/>
            <person name="Geml J."/>
            <person name="Haridas S."/>
            <person name="Hughes K."/>
            <person name="Justo A."/>
            <person name="Karasinski D."/>
            <person name="Kautmanova I."/>
            <person name="Kiss B."/>
            <person name="Kocsube S."/>
            <person name="Kotiranta H."/>
            <person name="LaButti K.M."/>
            <person name="Lechner B.E."/>
            <person name="Liimatainen K."/>
            <person name="Lipzen A."/>
            <person name="Lukacs Z."/>
            <person name="Mihaltcheva S."/>
            <person name="Morgado L.N."/>
            <person name="Niskanen T."/>
            <person name="Noordeloos M.E."/>
            <person name="Ohm R.A."/>
            <person name="Ortiz-Santana B."/>
            <person name="Ovrebo C."/>
            <person name="Racz N."/>
            <person name="Riley R."/>
            <person name="Savchenko A."/>
            <person name="Shiryaev A."/>
            <person name="Soop K."/>
            <person name="Spirin V."/>
            <person name="Szebenyi C."/>
            <person name="Tomsovsky M."/>
            <person name="Tulloss R.E."/>
            <person name="Uehling J."/>
            <person name="Grigoriev I.V."/>
            <person name="Vagvolgyi C."/>
            <person name="Papp T."/>
            <person name="Martin F.M."/>
            <person name="Miettinen O."/>
            <person name="Hibbett D.S."/>
            <person name="Nagy L.G."/>
        </authorList>
    </citation>
    <scope>NUCLEOTIDE SEQUENCE [LARGE SCALE GENOMIC DNA]</scope>
    <source>
        <strain evidence="3 4">FP101781</strain>
    </source>
</reference>
<dbReference type="InterPro" id="IPR000626">
    <property type="entry name" value="Ubiquitin-like_dom"/>
</dbReference>
<evidence type="ECO:0000313" key="4">
    <source>
        <dbReference type="Proteomes" id="UP000298030"/>
    </source>
</evidence>
<proteinExistence type="predicted"/>
<keyword evidence="1" id="KW-0143">Chaperone</keyword>
<dbReference type="Gene3D" id="3.10.20.90">
    <property type="entry name" value="Phosphatidylinositol 3-kinase Catalytic Subunit, Chain A, domain 1"/>
    <property type="match status" value="1"/>
</dbReference>
<dbReference type="Gene3D" id="1.20.58.120">
    <property type="entry name" value="BAG domain"/>
    <property type="match status" value="1"/>
</dbReference>
<dbReference type="Pfam" id="PF02179">
    <property type="entry name" value="BAG"/>
    <property type="match status" value="1"/>
</dbReference>
<dbReference type="AlphaFoldDB" id="A0A4Y7T7Y6"/>
<dbReference type="SUPFAM" id="SSF54236">
    <property type="entry name" value="Ubiquitin-like"/>
    <property type="match status" value="1"/>
</dbReference>
<dbReference type="InterPro" id="IPR003103">
    <property type="entry name" value="BAG_domain"/>
</dbReference>
<dbReference type="InterPro" id="IPR036533">
    <property type="entry name" value="BAG_dom_sf"/>
</dbReference>
<dbReference type="GO" id="GO:0050821">
    <property type="term" value="P:protein stabilization"/>
    <property type="evidence" value="ECO:0007669"/>
    <property type="project" value="TreeGrafter"/>
</dbReference>
<evidence type="ECO:0000259" key="2">
    <source>
        <dbReference type="PROSITE" id="PS51035"/>
    </source>
</evidence>
<name>A0A4Y7T7Y6_COPMI</name>
<accession>A0A4Y7T7Y6</accession>
<keyword evidence="4" id="KW-1185">Reference proteome</keyword>
<dbReference type="SMART" id="SM00264">
    <property type="entry name" value="BAG"/>
    <property type="match status" value="1"/>
</dbReference>
<dbReference type="GO" id="GO:0005829">
    <property type="term" value="C:cytosol"/>
    <property type="evidence" value="ECO:0007669"/>
    <property type="project" value="TreeGrafter"/>
</dbReference>
<dbReference type="InterPro" id="IPR039773">
    <property type="entry name" value="BAG_chaperone_regulator"/>
</dbReference>